<feature type="domain" description="ABC transporter" evidence="8">
    <location>
        <begin position="6"/>
        <end position="238"/>
    </location>
</feature>
<dbReference type="InterPro" id="IPR003439">
    <property type="entry name" value="ABC_transporter-like_ATP-bd"/>
</dbReference>
<keyword evidence="5" id="KW-0029">Amino-acid transport</keyword>
<dbReference type="SUPFAM" id="SSF52540">
    <property type="entry name" value="P-loop containing nucleoside triphosphate hydrolases"/>
    <property type="match status" value="1"/>
</dbReference>
<gene>
    <name evidence="9" type="ORF">GCM10009039_26980</name>
</gene>
<reference evidence="9" key="2">
    <citation type="submission" date="2020-09" db="EMBL/GenBank/DDBJ databases">
        <authorList>
            <person name="Sun Q."/>
            <person name="Ohkuma M."/>
        </authorList>
    </citation>
    <scope>NUCLEOTIDE SEQUENCE</scope>
    <source>
        <strain evidence="9">JCM 19596</strain>
    </source>
</reference>
<dbReference type="GO" id="GO:1903805">
    <property type="term" value="P:L-valine import across plasma membrane"/>
    <property type="evidence" value="ECO:0007669"/>
    <property type="project" value="TreeGrafter"/>
</dbReference>
<dbReference type="FunFam" id="3.40.50.300:FF:000421">
    <property type="entry name" value="Branched-chain amino acid ABC transporter ATP-binding protein"/>
    <property type="match status" value="1"/>
</dbReference>
<dbReference type="GO" id="GO:0005524">
    <property type="term" value="F:ATP binding"/>
    <property type="evidence" value="ECO:0007669"/>
    <property type="project" value="UniProtKB-KW"/>
</dbReference>
<dbReference type="InterPro" id="IPR003593">
    <property type="entry name" value="AAA+_ATPase"/>
</dbReference>
<dbReference type="CDD" id="cd03219">
    <property type="entry name" value="ABC_Mj1267_LivG_branched"/>
    <property type="match status" value="1"/>
</dbReference>
<keyword evidence="3" id="KW-0547">Nucleotide-binding</keyword>
<proteinExistence type="inferred from homology"/>
<dbReference type="EMBL" id="BMPG01000003">
    <property type="protein sequence ID" value="GGL67609.1"/>
    <property type="molecule type" value="Genomic_DNA"/>
</dbReference>
<evidence type="ECO:0000256" key="7">
    <source>
        <dbReference type="ARBA" id="ARBA00072811"/>
    </source>
</evidence>
<dbReference type="GO" id="GO:0005304">
    <property type="term" value="F:L-valine transmembrane transporter activity"/>
    <property type="evidence" value="ECO:0007669"/>
    <property type="project" value="TreeGrafter"/>
</dbReference>
<dbReference type="AlphaFoldDB" id="A0A830F6A7"/>
<protein>
    <recommendedName>
        <fullName evidence="7">Probable branched-chain amino acid transport ATP-binding protein LivG</fullName>
    </recommendedName>
</protein>
<evidence type="ECO:0000256" key="6">
    <source>
        <dbReference type="ARBA" id="ARBA00056071"/>
    </source>
</evidence>
<dbReference type="RefSeq" id="WP_188979763.1">
    <property type="nucleotide sequence ID" value="NZ_BMPG01000003.1"/>
</dbReference>
<keyword evidence="10" id="KW-1185">Reference proteome</keyword>
<comment type="caution">
    <text evidence="9">The sequence shown here is derived from an EMBL/GenBank/DDBJ whole genome shotgun (WGS) entry which is preliminary data.</text>
</comment>
<accession>A0A830F6A7</accession>
<dbReference type="InterPro" id="IPR032823">
    <property type="entry name" value="BCA_ABC_TP_C"/>
</dbReference>
<dbReference type="GO" id="GO:0016887">
    <property type="term" value="F:ATP hydrolysis activity"/>
    <property type="evidence" value="ECO:0007669"/>
    <property type="project" value="InterPro"/>
</dbReference>
<evidence type="ECO:0000313" key="9">
    <source>
        <dbReference type="EMBL" id="GGL67609.1"/>
    </source>
</evidence>
<dbReference type="Pfam" id="PF00005">
    <property type="entry name" value="ABC_tran"/>
    <property type="match status" value="1"/>
</dbReference>
<evidence type="ECO:0000259" key="8">
    <source>
        <dbReference type="PROSITE" id="PS50893"/>
    </source>
</evidence>
<evidence type="ECO:0000256" key="4">
    <source>
        <dbReference type="ARBA" id="ARBA00022840"/>
    </source>
</evidence>
<evidence type="ECO:0000256" key="5">
    <source>
        <dbReference type="ARBA" id="ARBA00022970"/>
    </source>
</evidence>
<dbReference type="PANTHER" id="PTHR45772">
    <property type="entry name" value="CONSERVED COMPONENT OF ABC TRANSPORTER FOR NATURAL AMINO ACIDS-RELATED"/>
    <property type="match status" value="1"/>
</dbReference>
<keyword evidence="4 9" id="KW-0067">ATP-binding</keyword>
<sequence length="243" mass="26242">MTETILHATDITKEFGGLVALSDVSLDIDEGEIVGLIGPNGAGKTTLFNCLSGALKPTSGTVEFRGEDITGMEPHEVAKRGLARTFQITRPMEDMTVLENAMVGAHIHTRRRGPTRERARDALDFVGLADDADRKAGGLTLGKQKSLELARALATDPELVLVDEIMAGLTPAESERILDRLEAVRERGTSLFVIEHDMHAIMEISDRIKVLDNGKELAFGAPADVVNDPAVVEAYIGEEVEDV</sequence>
<evidence type="ECO:0000256" key="2">
    <source>
        <dbReference type="ARBA" id="ARBA00022448"/>
    </source>
</evidence>
<dbReference type="InterPro" id="IPR027417">
    <property type="entry name" value="P-loop_NTPase"/>
</dbReference>
<dbReference type="Gene3D" id="3.40.50.300">
    <property type="entry name" value="P-loop containing nucleotide triphosphate hydrolases"/>
    <property type="match status" value="1"/>
</dbReference>
<organism evidence="9 10">
    <name type="scientific">Halocalculus aciditolerans</name>
    <dbReference type="NCBI Taxonomy" id="1383812"/>
    <lineage>
        <taxon>Archaea</taxon>
        <taxon>Methanobacteriati</taxon>
        <taxon>Methanobacteriota</taxon>
        <taxon>Stenosarchaea group</taxon>
        <taxon>Halobacteria</taxon>
        <taxon>Halobacteriales</taxon>
        <taxon>Halobacteriaceae</taxon>
        <taxon>Halocalculus</taxon>
    </lineage>
</organism>
<dbReference type="GO" id="GO:0015188">
    <property type="term" value="F:L-isoleucine transmembrane transporter activity"/>
    <property type="evidence" value="ECO:0007669"/>
    <property type="project" value="TreeGrafter"/>
</dbReference>
<reference evidence="9" key="1">
    <citation type="journal article" date="2014" name="Int. J. Syst. Evol. Microbiol.">
        <title>Complete genome sequence of Corynebacterium casei LMG S-19264T (=DSM 44701T), isolated from a smear-ripened cheese.</title>
        <authorList>
            <consortium name="US DOE Joint Genome Institute (JGI-PGF)"/>
            <person name="Walter F."/>
            <person name="Albersmeier A."/>
            <person name="Kalinowski J."/>
            <person name="Ruckert C."/>
        </authorList>
    </citation>
    <scope>NUCLEOTIDE SEQUENCE</scope>
    <source>
        <strain evidence="9">JCM 19596</strain>
    </source>
</reference>
<comment type="similarity">
    <text evidence="1">Belongs to the ABC transporter superfamily.</text>
</comment>
<dbReference type="GO" id="GO:0015808">
    <property type="term" value="P:L-alanine transport"/>
    <property type="evidence" value="ECO:0007669"/>
    <property type="project" value="TreeGrafter"/>
</dbReference>
<name>A0A830F6A7_9EURY</name>
<dbReference type="InterPro" id="IPR051120">
    <property type="entry name" value="ABC_AA/LPS_Transport"/>
</dbReference>
<dbReference type="Pfam" id="PF12399">
    <property type="entry name" value="BCA_ABC_TP_C"/>
    <property type="match status" value="1"/>
</dbReference>
<dbReference type="GO" id="GO:1903806">
    <property type="term" value="P:L-isoleucine import across plasma membrane"/>
    <property type="evidence" value="ECO:0007669"/>
    <property type="project" value="TreeGrafter"/>
</dbReference>
<dbReference type="Proteomes" id="UP000607197">
    <property type="component" value="Unassembled WGS sequence"/>
</dbReference>
<evidence type="ECO:0000256" key="1">
    <source>
        <dbReference type="ARBA" id="ARBA00005417"/>
    </source>
</evidence>
<dbReference type="GO" id="GO:0005886">
    <property type="term" value="C:plasma membrane"/>
    <property type="evidence" value="ECO:0007669"/>
    <property type="project" value="TreeGrafter"/>
</dbReference>
<dbReference type="GO" id="GO:0015192">
    <property type="term" value="F:L-phenylalanine transmembrane transporter activity"/>
    <property type="evidence" value="ECO:0007669"/>
    <property type="project" value="TreeGrafter"/>
</dbReference>
<dbReference type="SMART" id="SM00382">
    <property type="entry name" value="AAA"/>
    <property type="match status" value="1"/>
</dbReference>
<dbReference type="OrthoDB" id="44250at2157"/>
<dbReference type="PANTHER" id="PTHR45772:SF7">
    <property type="entry name" value="AMINO ACID ABC TRANSPORTER ATP-BINDING PROTEIN"/>
    <property type="match status" value="1"/>
</dbReference>
<evidence type="ECO:0000313" key="10">
    <source>
        <dbReference type="Proteomes" id="UP000607197"/>
    </source>
</evidence>
<comment type="function">
    <text evidence="6">Probable component of a branched-chain amino-acid transport system.</text>
</comment>
<keyword evidence="2" id="KW-0813">Transport</keyword>
<dbReference type="GO" id="GO:0042941">
    <property type="term" value="P:D-alanine transmembrane transport"/>
    <property type="evidence" value="ECO:0007669"/>
    <property type="project" value="TreeGrafter"/>
</dbReference>
<dbReference type="PROSITE" id="PS50893">
    <property type="entry name" value="ABC_TRANSPORTER_2"/>
    <property type="match status" value="1"/>
</dbReference>
<evidence type="ECO:0000256" key="3">
    <source>
        <dbReference type="ARBA" id="ARBA00022741"/>
    </source>
</evidence>